<dbReference type="SUPFAM" id="SSF53474">
    <property type="entry name" value="alpha/beta-Hydrolases"/>
    <property type="match status" value="1"/>
</dbReference>
<dbReference type="Pfam" id="PF00501">
    <property type="entry name" value="AMP-binding"/>
    <property type="match status" value="1"/>
</dbReference>
<dbReference type="InterPro" id="IPR029058">
    <property type="entry name" value="AB_hydrolase_fold"/>
</dbReference>
<dbReference type="InterPro" id="IPR000873">
    <property type="entry name" value="AMP-dep_synth/lig_dom"/>
</dbReference>
<dbReference type="OrthoDB" id="2472181at2"/>
<evidence type="ECO:0000313" key="9">
    <source>
        <dbReference type="Proteomes" id="UP000517765"/>
    </source>
</evidence>
<dbReference type="RefSeq" id="WP_143646743.1">
    <property type="nucleotide sequence ID" value="NZ_JABJXA010000009.1"/>
</dbReference>
<dbReference type="InterPro" id="IPR020845">
    <property type="entry name" value="AMP-binding_CS"/>
</dbReference>
<evidence type="ECO:0000256" key="2">
    <source>
        <dbReference type="ARBA" id="ARBA00022450"/>
    </source>
</evidence>
<dbReference type="InterPro" id="IPR001242">
    <property type="entry name" value="Condensation_dom"/>
</dbReference>
<comment type="caution">
    <text evidence="7">The sequence shown here is derived from an EMBL/GenBank/DDBJ whole genome shotgun (WGS) entry which is preliminary data.</text>
</comment>
<dbReference type="SUPFAM" id="SSF56801">
    <property type="entry name" value="Acetyl-CoA synthetase-like"/>
    <property type="match status" value="1"/>
</dbReference>
<dbReference type="SUPFAM" id="SSF47336">
    <property type="entry name" value="ACP-like"/>
    <property type="match status" value="1"/>
</dbReference>
<dbReference type="CDD" id="cd19531">
    <property type="entry name" value="LCL_NRPS-like"/>
    <property type="match status" value="1"/>
</dbReference>
<dbReference type="EMBL" id="JABJXA010000009">
    <property type="protein sequence ID" value="MBB1257769.1"/>
    <property type="molecule type" value="Genomic_DNA"/>
</dbReference>
<dbReference type="GO" id="GO:0009239">
    <property type="term" value="P:enterobactin biosynthetic process"/>
    <property type="evidence" value="ECO:0007669"/>
    <property type="project" value="TreeGrafter"/>
</dbReference>
<dbReference type="PROSITE" id="PS00455">
    <property type="entry name" value="AMP_BINDING"/>
    <property type="match status" value="1"/>
</dbReference>
<dbReference type="GO" id="GO:0009366">
    <property type="term" value="C:enterobactin synthetase complex"/>
    <property type="evidence" value="ECO:0007669"/>
    <property type="project" value="TreeGrafter"/>
</dbReference>
<dbReference type="PROSITE" id="PS50075">
    <property type="entry name" value="CARRIER"/>
    <property type="match status" value="1"/>
</dbReference>
<dbReference type="SUPFAM" id="SSF52777">
    <property type="entry name" value="CoA-dependent acyltransferases"/>
    <property type="match status" value="2"/>
</dbReference>
<dbReference type="Gene3D" id="3.30.559.10">
    <property type="entry name" value="Chloramphenicol acetyltransferase-like domain"/>
    <property type="match status" value="1"/>
</dbReference>
<dbReference type="Pfam" id="PF00550">
    <property type="entry name" value="PP-binding"/>
    <property type="match status" value="1"/>
</dbReference>
<evidence type="ECO:0000313" key="8">
    <source>
        <dbReference type="Proteomes" id="UP000320857"/>
    </source>
</evidence>
<reference evidence="6" key="3">
    <citation type="journal article" name="Syst. Appl. Microbiol.">
        <title>Streptomyces alkaliterrae sp. nov., isolated from an alkaline soil, and emended descriptions of Streptomyces alkaliphilus, Streptomyces calidiresistens and Streptomyces durbertensis.</title>
        <authorList>
            <person name="Swiecimska M."/>
            <person name="Golinska P."/>
            <person name="Nouioui I."/>
            <person name="Wypij M."/>
            <person name="Rai M."/>
            <person name="Sangal V."/>
            <person name="Goodfellow M."/>
        </authorList>
    </citation>
    <scope>NUCLEOTIDE SEQUENCE</scope>
    <source>
        <strain evidence="6">OF8</strain>
    </source>
</reference>
<dbReference type="InterPro" id="IPR020806">
    <property type="entry name" value="PKS_PP-bd"/>
</dbReference>
<evidence type="ECO:0000256" key="3">
    <source>
        <dbReference type="ARBA" id="ARBA00022553"/>
    </source>
</evidence>
<dbReference type="InterPro" id="IPR009081">
    <property type="entry name" value="PP-bd_ACP"/>
</dbReference>
<dbReference type="Pfam" id="PF00668">
    <property type="entry name" value="Condensation"/>
    <property type="match status" value="1"/>
</dbReference>
<sequence>MTELADRLAGLTPAQRALLDRRMRERAQAAPAPALGPVTRRAPGNDRVPLTVDQERIWLIHQFDPQDPVYTVHFASRLRGALDADALQRAVDSFVRRHEAMRTTFEQDGEAPVQVVHPKMDVPIRHVDLRPVPAERREEEMLRLATEELRAPFDIVDGPLLRVTLLKTADDEHVLVGAVDHLVWDRGSMGVFNAEIAELYSAYATGREPRLPEIEVHYPDYALWQPHWLKEEVARRHLPYWKRALAGAELVLELPTDRPRPPVATSAGARHQFPFTPRLTQAVRDLAKREGVSVFVTLLAAWEVLLHRLSGQDDIVVGTTSSTRGRPETEPMVGYFLTMLPLRSTLRPGMTVRELLQATRGTMLGAFDHSDIPFGTLLDELDLDRDPSRTPIYQSSFILVDFHHEEQAPMAGLTVEELTLDNNTAKDDVLLGVFDDPAIADDRFHALFEYNTDLFDDRTMARTARQYLALVEQMTRDAGTPVADLSLLDADETRTQLVDWNATSRPRETGLTLDALVRRSAETAPDAVAVSDERQRVEYAELLARAGRLASHLRARGVTEESVVGVCLERSADLVTALLGVLMAGGAYLPLDPEHPRARLVETTTDADARLLLTRSELLDTLADCPGARVCLDTEAAAIAAAPADPPRPALDDNRLAYVIYTSGSTGRPKGVEVSHRNLVNLLLGMVEETGLGPGDVLAAVTPLTFDIAGLELYGPLAVGGRTHVVPREVAVDGRRLAALLDDSGATVLQATPATWQLLVEAGWRPGGSLRALVGGEALPPSLAEWLADTPGGAWNVYGPTETTVWSTAHRLDDGTTGVSIGRPLANTEVYVLDERLRPVPVGMPGDLYLGGAGVARGYRRRPALTAESFLPDPFSGRPGARLYRTGDRARFRDDGTLVFLGRDDGQVKLRGSRIELGEIEAHLERHPAVRRAVALVREDRPGDRRLVGYAQLADESAATAEELRAHLRDVLPEYMVPPVVVRLTDLPLNSSGKVDRRALPAPTVERAAGAYVPPRDPVELEVAHIWERVLSVAPVGLHDRFFDLGGHSLLVLRLMAEIERRFDRRLPMAAIFRGATVERFARMLREGYQEEDDVHLVEIRSGGSGDPVFFAHPAGSEVVCYLPFASLVEGDRPLYALASPPPFDGRLPFDGFAQRAAAYAELIREVQPSGPYTLAGWCYGGANAYAVAGQLEKAGERARVVMMDAHAPAVVPPGGEPDRAEIVAAVAANLQWDYGDTPEPVAKLREMTPEQHLDHLLALARASDYLPPDAGRDQIRDVLDLWVANLRLLWNFRPEPVAGPVTLIRAAEEEYDPAPSWRELTGRDVDVRVVAGNHYTMMRPPHVEEVARVLNDVLAERDQESPDGGGPETDAKGDRRA</sequence>
<dbReference type="GO" id="GO:0043041">
    <property type="term" value="P:amino acid activation for nonribosomal peptide biosynthetic process"/>
    <property type="evidence" value="ECO:0007669"/>
    <property type="project" value="TreeGrafter"/>
</dbReference>
<reference evidence="9" key="2">
    <citation type="submission" date="2020-05" db="EMBL/GenBank/DDBJ databases">
        <title>Classification of alakaliphilic streptomycetes isolated from an alkaline soil next to Lonar Crater, India and a proposal for the recognition of Streptomyces alkaliterrae sp. nov.</title>
        <authorList>
            <person name="Golinska P."/>
        </authorList>
    </citation>
    <scope>NUCLEOTIDE SEQUENCE [LARGE SCALE GENOMIC DNA]</scope>
    <source>
        <strain evidence="9">OF8</strain>
    </source>
</reference>
<dbReference type="GO" id="GO:0031177">
    <property type="term" value="F:phosphopantetheine binding"/>
    <property type="evidence" value="ECO:0007669"/>
    <property type="project" value="InterPro"/>
</dbReference>
<evidence type="ECO:0000313" key="6">
    <source>
        <dbReference type="EMBL" id="MBB1257769.1"/>
    </source>
</evidence>
<dbReference type="FunFam" id="3.40.50.12780:FF:000012">
    <property type="entry name" value="Non-ribosomal peptide synthetase"/>
    <property type="match status" value="1"/>
</dbReference>
<comment type="cofactor">
    <cofactor evidence="1">
        <name>pantetheine 4'-phosphate</name>
        <dbReference type="ChEBI" id="CHEBI:47942"/>
    </cofactor>
</comment>
<dbReference type="Pfam" id="PF13193">
    <property type="entry name" value="AMP-binding_C"/>
    <property type="match status" value="1"/>
</dbReference>
<dbReference type="Proteomes" id="UP000320857">
    <property type="component" value="Unassembled WGS sequence"/>
</dbReference>
<dbReference type="EMBL" id="VJYK02000032">
    <property type="protein sequence ID" value="MQS01265.1"/>
    <property type="molecule type" value="Genomic_DNA"/>
</dbReference>
<proteinExistence type="predicted"/>
<dbReference type="InterPro" id="IPR001031">
    <property type="entry name" value="Thioesterase"/>
</dbReference>
<dbReference type="GO" id="GO:0047527">
    <property type="term" value="F:2,3-dihydroxybenzoate-serine ligase activity"/>
    <property type="evidence" value="ECO:0007669"/>
    <property type="project" value="TreeGrafter"/>
</dbReference>
<dbReference type="Pfam" id="PF00975">
    <property type="entry name" value="Thioesterase"/>
    <property type="match status" value="1"/>
</dbReference>
<keyword evidence="2" id="KW-0596">Phosphopantetheine</keyword>
<evidence type="ECO:0000313" key="7">
    <source>
        <dbReference type="EMBL" id="MQS01265.1"/>
    </source>
</evidence>
<organism evidence="7 8">
    <name type="scientific">Streptomyces alkaliterrae</name>
    <dbReference type="NCBI Taxonomy" id="2213162"/>
    <lineage>
        <taxon>Bacteria</taxon>
        <taxon>Bacillati</taxon>
        <taxon>Actinomycetota</taxon>
        <taxon>Actinomycetes</taxon>
        <taxon>Kitasatosporales</taxon>
        <taxon>Streptomycetaceae</taxon>
        <taxon>Streptomyces</taxon>
    </lineage>
</organism>
<evidence type="ECO:0000256" key="4">
    <source>
        <dbReference type="SAM" id="MobiDB-lite"/>
    </source>
</evidence>
<feature type="region of interest" description="Disordered" evidence="4">
    <location>
        <begin position="1354"/>
        <end position="1378"/>
    </location>
</feature>
<dbReference type="Gene3D" id="3.30.300.30">
    <property type="match status" value="1"/>
</dbReference>
<evidence type="ECO:0000256" key="1">
    <source>
        <dbReference type="ARBA" id="ARBA00001957"/>
    </source>
</evidence>
<dbReference type="SMART" id="SM00823">
    <property type="entry name" value="PKS_PP"/>
    <property type="match status" value="1"/>
</dbReference>
<dbReference type="Gene3D" id="1.10.1200.10">
    <property type="entry name" value="ACP-like"/>
    <property type="match status" value="1"/>
</dbReference>
<dbReference type="InterPro" id="IPR025110">
    <property type="entry name" value="AMP-bd_C"/>
</dbReference>
<dbReference type="Proteomes" id="UP000517765">
    <property type="component" value="Unassembled WGS sequence"/>
</dbReference>
<dbReference type="InterPro" id="IPR045851">
    <property type="entry name" value="AMP-bd_C_sf"/>
</dbReference>
<dbReference type="NCBIfam" id="TIGR01733">
    <property type="entry name" value="AA-adenyl-dom"/>
    <property type="match status" value="1"/>
</dbReference>
<dbReference type="Gene3D" id="2.30.38.10">
    <property type="entry name" value="Luciferase, Domain 3"/>
    <property type="match status" value="1"/>
</dbReference>
<dbReference type="Gene3D" id="3.40.50.980">
    <property type="match status" value="2"/>
</dbReference>
<dbReference type="PANTHER" id="PTHR45527">
    <property type="entry name" value="NONRIBOSOMAL PEPTIDE SYNTHETASE"/>
    <property type="match status" value="1"/>
</dbReference>
<dbReference type="InterPro" id="IPR010071">
    <property type="entry name" value="AA_adenyl_dom"/>
</dbReference>
<accession>A0A5P0YLS4</accession>
<dbReference type="PANTHER" id="PTHR45527:SF1">
    <property type="entry name" value="FATTY ACID SYNTHASE"/>
    <property type="match status" value="1"/>
</dbReference>
<name>A0A5P0YLS4_9ACTN</name>
<gene>
    <name evidence="7" type="ORF">FNX44_005135</name>
    <name evidence="6" type="ORF">H3147_02845</name>
</gene>
<dbReference type="Gene3D" id="3.30.559.30">
    <property type="entry name" value="Nonribosomal peptide synthetase, condensation domain"/>
    <property type="match status" value="1"/>
</dbReference>
<dbReference type="InterPro" id="IPR036736">
    <property type="entry name" value="ACP-like_sf"/>
</dbReference>
<reference evidence="7 8" key="1">
    <citation type="submission" date="2019-10" db="EMBL/GenBank/DDBJ databases">
        <title>Streptomyces sp. nov., a novel actinobacterium isolated from alkaline environment.</title>
        <authorList>
            <person name="Golinska P."/>
        </authorList>
    </citation>
    <scope>NUCLEOTIDE SEQUENCE [LARGE SCALE GENOMIC DNA]</scope>
    <source>
        <strain evidence="7 8">OF1</strain>
    </source>
</reference>
<dbReference type="SMART" id="SM00824">
    <property type="entry name" value="PKS_TE"/>
    <property type="match status" value="1"/>
</dbReference>
<keyword evidence="8" id="KW-1185">Reference proteome</keyword>
<evidence type="ECO:0000259" key="5">
    <source>
        <dbReference type="PROSITE" id="PS50075"/>
    </source>
</evidence>
<dbReference type="Gene3D" id="3.40.50.1820">
    <property type="entry name" value="alpha/beta hydrolase"/>
    <property type="match status" value="1"/>
</dbReference>
<dbReference type="FunFam" id="3.40.50.980:FF:000001">
    <property type="entry name" value="Non-ribosomal peptide synthetase"/>
    <property type="match status" value="1"/>
</dbReference>
<protein>
    <submittedName>
        <fullName evidence="7">Amino acid adenylation domain-containing protein</fullName>
    </submittedName>
</protein>
<dbReference type="InterPro" id="IPR023213">
    <property type="entry name" value="CAT-like_dom_sf"/>
</dbReference>
<dbReference type="FunFam" id="2.30.38.10:FF:000001">
    <property type="entry name" value="Non-ribosomal peptide synthetase PvdI"/>
    <property type="match status" value="1"/>
</dbReference>
<dbReference type="CDD" id="cd12116">
    <property type="entry name" value="A_NRPS_Ta1_like"/>
    <property type="match status" value="1"/>
</dbReference>
<keyword evidence="3" id="KW-0597">Phosphoprotein</keyword>
<dbReference type="InterPro" id="IPR020802">
    <property type="entry name" value="TesA-like"/>
</dbReference>
<dbReference type="FunFam" id="3.30.300.30:FF:000010">
    <property type="entry name" value="Enterobactin synthetase component F"/>
    <property type="match status" value="1"/>
</dbReference>
<dbReference type="GO" id="GO:0008610">
    <property type="term" value="P:lipid biosynthetic process"/>
    <property type="evidence" value="ECO:0007669"/>
    <property type="project" value="UniProtKB-ARBA"/>
</dbReference>
<feature type="domain" description="Carrier" evidence="5">
    <location>
        <begin position="1014"/>
        <end position="1089"/>
    </location>
</feature>
<dbReference type="GO" id="GO:0005829">
    <property type="term" value="C:cytosol"/>
    <property type="evidence" value="ECO:0007669"/>
    <property type="project" value="TreeGrafter"/>
</dbReference>